<evidence type="ECO:0000256" key="1">
    <source>
        <dbReference type="ARBA" id="ARBA00022737"/>
    </source>
</evidence>
<reference evidence="3" key="3">
    <citation type="submission" date="2023-06" db="EMBL/GenBank/DDBJ databases">
        <authorList>
            <person name="Sun Q."/>
            <person name="Zhou Y."/>
        </authorList>
    </citation>
    <scope>NUCLEOTIDE SEQUENCE</scope>
    <source>
        <strain evidence="3">CGMCC 1.10859</strain>
    </source>
</reference>
<dbReference type="GO" id="GO:0000209">
    <property type="term" value="P:protein polyubiquitination"/>
    <property type="evidence" value="ECO:0007669"/>
    <property type="project" value="TreeGrafter"/>
</dbReference>
<dbReference type="AlphaFoldDB" id="A0AAN4UQD3"/>
<accession>A0AAN4UQD3</accession>
<dbReference type="GO" id="GO:0008270">
    <property type="term" value="F:zinc ion binding"/>
    <property type="evidence" value="ECO:0007669"/>
    <property type="project" value="UniProtKB-KW"/>
</dbReference>
<dbReference type="RefSeq" id="WP_035843611.1">
    <property type="nucleotide sequence ID" value="NZ_BNAB01000005.1"/>
</dbReference>
<dbReference type="EMBL" id="BNAB01000005">
    <property type="protein sequence ID" value="GHE01084.1"/>
    <property type="molecule type" value="Genomic_DNA"/>
</dbReference>
<dbReference type="Gene3D" id="2.120.10.30">
    <property type="entry name" value="TolB, C-terminal domain"/>
    <property type="match status" value="2"/>
</dbReference>
<dbReference type="GO" id="GO:0043161">
    <property type="term" value="P:proteasome-mediated ubiquitin-dependent protein catabolic process"/>
    <property type="evidence" value="ECO:0007669"/>
    <property type="project" value="TreeGrafter"/>
</dbReference>
<dbReference type="PANTHER" id="PTHR24104:SF25">
    <property type="entry name" value="PROTEIN LIN-41"/>
    <property type="match status" value="1"/>
</dbReference>
<dbReference type="PANTHER" id="PTHR24104">
    <property type="entry name" value="E3 UBIQUITIN-PROTEIN LIGASE NHLRC1-RELATED"/>
    <property type="match status" value="1"/>
</dbReference>
<keyword evidence="1" id="KW-0677">Repeat</keyword>
<evidence type="ECO:0000313" key="5">
    <source>
        <dbReference type="Proteomes" id="UP000199541"/>
    </source>
</evidence>
<name>A0AAN4UQD3_9RHOB</name>
<dbReference type="InterPro" id="IPR011042">
    <property type="entry name" value="6-blade_b-propeller_TolB-like"/>
</dbReference>
<comment type="caution">
    <text evidence="3">The sequence shown here is derived from an EMBL/GenBank/DDBJ whole genome shotgun (WGS) entry which is preliminary data.</text>
</comment>
<reference evidence="3" key="1">
    <citation type="journal article" date="2014" name="Int. J. Syst. Evol. Microbiol.">
        <title>Complete genome sequence of Corynebacterium casei LMG S-19264T (=DSM 44701T), isolated from a smear-ripened cheese.</title>
        <authorList>
            <consortium name="US DOE Joint Genome Institute (JGI-PGF)"/>
            <person name="Walter F."/>
            <person name="Albersmeier A."/>
            <person name="Kalinowski J."/>
            <person name="Ruckert C."/>
        </authorList>
    </citation>
    <scope>NUCLEOTIDE SEQUENCE</scope>
    <source>
        <strain evidence="3">CGMCC 1.10859</strain>
    </source>
</reference>
<reference evidence="4 5" key="2">
    <citation type="submission" date="2016-10" db="EMBL/GenBank/DDBJ databases">
        <authorList>
            <person name="Varghese N."/>
            <person name="Submissions S."/>
        </authorList>
    </citation>
    <scope>NUCLEOTIDE SEQUENCE [LARGE SCALE GENOMIC DNA]</scope>
    <source>
        <strain evidence="4 5">DSM 24802</strain>
    </source>
</reference>
<dbReference type="Pfam" id="PF01436">
    <property type="entry name" value="NHL"/>
    <property type="match status" value="1"/>
</dbReference>
<evidence type="ECO:0000313" key="6">
    <source>
        <dbReference type="Proteomes" id="UP000634647"/>
    </source>
</evidence>
<feature type="region of interest" description="Disordered" evidence="2">
    <location>
        <begin position="1"/>
        <end position="25"/>
    </location>
</feature>
<dbReference type="InterPro" id="IPR050952">
    <property type="entry name" value="TRIM-NHL_E3_ligases"/>
</dbReference>
<gene>
    <name evidence="3" type="ORF">GCM10008024_15320</name>
    <name evidence="4" type="ORF">SAMN05444006_106221</name>
</gene>
<evidence type="ECO:0000256" key="2">
    <source>
        <dbReference type="SAM" id="MobiDB-lite"/>
    </source>
</evidence>
<organism evidence="3 6">
    <name type="scientific">Allgaiera indica</name>
    <dbReference type="NCBI Taxonomy" id="765699"/>
    <lineage>
        <taxon>Bacteria</taxon>
        <taxon>Pseudomonadati</taxon>
        <taxon>Pseudomonadota</taxon>
        <taxon>Alphaproteobacteria</taxon>
        <taxon>Rhodobacterales</taxon>
        <taxon>Paracoccaceae</taxon>
        <taxon>Allgaiera</taxon>
    </lineage>
</organism>
<proteinExistence type="predicted"/>
<evidence type="ECO:0000313" key="3">
    <source>
        <dbReference type="EMBL" id="GHE01084.1"/>
    </source>
</evidence>
<dbReference type="InterPro" id="IPR001258">
    <property type="entry name" value="NHL_repeat"/>
</dbReference>
<evidence type="ECO:0000313" key="4">
    <source>
        <dbReference type="EMBL" id="SDW77819.1"/>
    </source>
</evidence>
<dbReference type="Proteomes" id="UP000199541">
    <property type="component" value="Unassembled WGS sequence"/>
</dbReference>
<keyword evidence="5" id="KW-1185">Reference proteome</keyword>
<dbReference type="SUPFAM" id="SSF101898">
    <property type="entry name" value="NHL repeat"/>
    <property type="match status" value="1"/>
</dbReference>
<dbReference type="Proteomes" id="UP000634647">
    <property type="component" value="Unassembled WGS sequence"/>
</dbReference>
<protein>
    <submittedName>
        <fullName evidence="4">NHL repeat-containing protein</fullName>
    </submittedName>
</protein>
<dbReference type="GO" id="GO:0061630">
    <property type="term" value="F:ubiquitin protein ligase activity"/>
    <property type="evidence" value="ECO:0007669"/>
    <property type="project" value="TreeGrafter"/>
</dbReference>
<sequence length="393" mass="41745">MKVSLSPSFEPVKAPGTEQLGAPLLHPDGPERVLGWVDGDFATALKPGPDTLFGPRGACLHSDGSLWVADTGHHRLLGWQSVPEADNQPAELLVGQPNFAHEGRNAKAQPNAHSLNVPTGVTEWRGGLVVADAWNHRVLIWHTPPTRHNQLADIILGQARVDEVLANRGADAPTGATLHWPYGVAEVDGRLVVCDSGNRRVLIWNDVTETGQPADLVLGQADFTSRDENAGGDVNAMSMRWPHGAVMWNGQFAVADAGNNRVMLWSGGLPGKNGAPCDGLIGQAGFADCDHNMVNYYPTAQALNMPYALAESGGLLVVADTANSRLVGWTEAGMAPPAARLTGQPDFASKGDNGWGIARRDSLCWPYGLGARDGLVAVADSGNNRVLLWKMAP</sequence>
<dbReference type="EMBL" id="FNOB01000006">
    <property type="protein sequence ID" value="SDW77819.1"/>
    <property type="molecule type" value="Genomic_DNA"/>
</dbReference>